<dbReference type="Proteomes" id="UP001041814">
    <property type="component" value="Unassembled WGS sequence"/>
</dbReference>
<gene>
    <name evidence="1" type="ORF">CKO43_04785</name>
</gene>
<organism evidence="1 2">
    <name type="scientific">Rubrivivax gelatinosus</name>
    <name type="common">Rhodocyclus gelatinosus</name>
    <name type="synonym">Rhodopseudomonas gelatinosa</name>
    <dbReference type="NCBI Taxonomy" id="28068"/>
    <lineage>
        <taxon>Bacteria</taxon>
        <taxon>Pseudomonadati</taxon>
        <taxon>Pseudomonadota</taxon>
        <taxon>Betaproteobacteria</taxon>
        <taxon>Burkholderiales</taxon>
        <taxon>Sphaerotilaceae</taxon>
        <taxon>Rubrivivax</taxon>
    </lineage>
</organism>
<protein>
    <recommendedName>
        <fullName evidence="3">CENP-V/GFA domain-containing protein</fullName>
    </recommendedName>
</protein>
<name>A0ABS1DQ10_RUBGE</name>
<evidence type="ECO:0000313" key="2">
    <source>
        <dbReference type="Proteomes" id="UP001041814"/>
    </source>
</evidence>
<keyword evidence="2" id="KW-1185">Reference proteome</keyword>
<reference evidence="1" key="2">
    <citation type="journal article" date="2020" name="Microorganisms">
        <title>Osmotic Adaptation and Compatible Solute Biosynthesis of Phototrophic Bacteria as Revealed from Genome Analyses.</title>
        <authorList>
            <person name="Imhoff J.F."/>
            <person name="Rahn T."/>
            <person name="Kunzel S."/>
            <person name="Keller A."/>
            <person name="Neulinger S.C."/>
        </authorList>
    </citation>
    <scope>NUCLEOTIDE SEQUENCE</scope>
    <source>
        <strain evidence="1">IM 151</strain>
    </source>
</reference>
<dbReference type="RefSeq" id="WP_200230373.1">
    <property type="nucleotide sequence ID" value="NZ_NRRT01000046.1"/>
</dbReference>
<reference evidence="1" key="1">
    <citation type="submission" date="2017-08" db="EMBL/GenBank/DDBJ databases">
        <authorList>
            <person name="Imhoff J.F."/>
            <person name="Rahn T."/>
            <person name="Kuenzel S."/>
            <person name="Neulinger S.C."/>
        </authorList>
    </citation>
    <scope>NUCLEOTIDE SEQUENCE</scope>
    <source>
        <strain evidence="1">IM 151</strain>
    </source>
</reference>
<evidence type="ECO:0008006" key="3">
    <source>
        <dbReference type="Google" id="ProtNLM"/>
    </source>
</evidence>
<accession>A0ABS1DQ10</accession>
<dbReference type="EMBL" id="NRRU01000012">
    <property type="protein sequence ID" value="MBK1712093.1"/>
    <property type="molecule type" value="Genomic_DNA"/>
</dbReference>
<proteinExistence type="predicted"/>
<sequence length="129" mass="13387">MDRSHPAPGSGARAAASRCDHVVASHAGRLVRASGWYRFVGELAEAVHFHHLARETVPGLPPPGVVHAHAFCLDCGAALDAGAVRVSTHEALLQAAEAAIGTGSEEPKGSKLNPARYVAWVAPQLRSGS</sequence>
<evidence type="ECO:0000313" key="1">
    <source>
        <dbReference type="EMBL" id="MBK1712093.1"/>
    </source>
</evidence>
<comment type="caution">
    <text evidence="1">The sequence shown here is derived from an EMBL/GenBank/DDBJ whole genome shotgun (WGS) entry which is preliminary data.</text>
</comment>